<dbReference type="KEGG" id="pmaw:MACH26_27580"/>
<evidence type="ECO:0000313" key="2">
    <source>
        <dbReference type="EMBL" id="BDX07237.1"/>
    </source>
</evidence>
<dbReference type="RefSeq" id="WP_338293218.1">
    <property type="nucleotide sequence ID" value="NZ_AP027272.1"/>
</dbReference>
<dbReference type="SUPFAM" id="SSF56112">
    <property type="entry name" value="Protein kinase-like (PK-like)"/>
    <property type="match status" value="1"/>
</dbReference>
<protein>
    <recommendedName>
        <fullName evidence="1">Aminoglycoside phosphotransferase domain-containing protein</fullName>
    </recommendedName>
</protein>
<dbReference type="InterPro" id="IPR011009">
    <property type="entry name" value="Kinase-like_dom_sf"/>
</dbReference>
<dbReference type="InterPro" id="IPR002575">
    <property type="entry name" value="Aminoglycoside_PTrfase"/>
</dbReference>
<keyword evidence="3" id="KW-1185">Reference proteome</keyword>
<feature type="domain" description="Aminoglycoside phosphotransferase" evidence="1">
    <location>
        <begin position="20"/>
        <end position="218"/>
    </location>
</feature>
<accession>A0AA48HPE7</accession>
<dbReference type="Proteomes" id="UP001333710">
    <property type="component" value="Chromosome"/>
</dbReference>
<evidence type="ECO:0000313" key="3">
    <source>
        <dbReference type="Proteomes" id="UP001333710"/>
    </source>
</evidence>
<organism evidence="2 3">
    <name type="scientific">Planctobacterium marinum</name>
    <dbReference type="NCBI Taxonomy" id="1631968"/>
    <lineage>
        <taxon>Bacteria</taxon>
        <taxon>Pseudomonadati</taxon>
        <taxon>Pseudomonadota</taxon>
        <taxon>Gammaproteobacteria</taxon>
        <taxon>Alteromonadales</taxon>
        <taxon>Alteromonadaceae</taxon>
        <taxon>Planctobacterium</taxon>
    </lineage>
</organism>
<dbReference type="EMBL" id="AP027272">
    <property type="protein sequence ID" value="BDX07237.1"/>
    <property type="molecule type" value="Genomic_DNA"/>
</dbReference>
<gene>
    <name evidence="2" type="ORF">MACH26_27580</name>
</gene>
<dbReference type="Pfam" id="PF01636">
    <property type="entry name" value="APH"/>
    <property type="match status" value="1"/>
</dbReference>
<dbReference type="Gene3D" id="3.30.200.20">
    <property type="entry name" value="Phosphorylase Kinase, domain 1"/>
    <property type="match status" value="1"/>
</dbReference>
<name>A0AA48HPE7_9ALTE</name>
<dbReference type="AlphaFoldDB" id="A0AA48HPE7"/>
<dbReference type="Gene3D" id="3.90.1200.10">
    <property type="match status" value="1"/>
</dbReference>
<sequence>MISPDLERFLHFVFQSQSFTLTPFESGGTNRHYRVQADKTYFLKVFQTNALQVVSRDLQYSLQLQIAQLGLAAKPVALSECKRFWLELWLDGDCQHGHINHAKLLTLAHAMAAIHSLPIQAKALDLQAEWLRYLDLADMDIALFQHQMDTLLKLYQSSNDSCFCHNDLHLSHIIRGQHLIILDWEYAATGNRYFDLAGCIQVNQLNAGQSKIFLEAYSQYSQRDSEVVERFTMAMIQVVDFTSQLWHNAYNKVQEQIKS</sequence>
<proteinExistence type="predicted"/>
<reference evidence="2" key="1">
    <citation type="submission" date="2023-01" db="EMBL/GenBank/DDBJ databases">
        <title>Complete genome sequence of Planctobacterium marinum strain Dej080120_11.</title>
        <authorList>
            <person name="Ueki S."/>
            <person name="Maruyama F."/>
        </authorList>
    </citation>
    <scope>NUCLEOTIDE SEQUENCE</scope>
    <source>
        <strain evidence="2">Dej080120_11</strain>
    </source>
</reference>
<evidence type="ECO:0000259" key="1">
    <source>
        <dbReference type="Pfam" id="PF01636"/>
    </source>
</evidence>